<dbReference type="AlphaFoldDB" id="A0A482XLZ4"/>
<organism evidence="2 3">
    <name type="scientific">Laodelphax striatellus</name>
    <name type="common">Small brown planthopper</name>
    <name type="synonym">Delphax striatella</name>
    <dbReference type="NCBI Taxonomy" id="195883"/>
    <lineage>
        <taxon>Eukaryota</taxon>
        <taxon>Metazoa</taxon>
        <taxon>Ecdysozoa</taxon>
        <taxon>Arthropoda</taxon>
        <taxon>Hexapoda</taxon>
        <taxon>Insecta</taxon>
        <taxon>Pterygota</taxon>
        <taxon>Neoptera</taxon>
        <taxon>Paraneoptera</taxon>
        <taxon>Hemiptera</taxon>
        <taxon>Auchenorrhyncha</taxon>
        <taxon>Fulgoroidea</taxon>
        <taxon>Delphacidae</taxon>
        <taxon>Criomorphinae</taxon>
        <taxon>Laodelphax</taxon>
    </lineage>
</organism>
<comment type="caution">
    <text evidence="2">The sequence shown here is derived from an EMBL/GenBank/DDBJ whole genome shotgun (WGS) entry which is preliminary data.</text>
</comment>
<evidence type="ECO:0000256" key="1">
    <source>
        <dbReference type="SAM" id="MobiDB-lite"/>
    </source>
</evidence>
<feature type="compositionally biased region" description="Gly residues" evidence="1">
    <location>
        <begin position="177"/>
        <end position="186"/>
    </location>
</feature>
<evidence type="ECO:0000313" key="2">
    <source>
        <dbReference type="EMBL" id="RZF46946.1"/>
    </source>
</evidence>
<name>A0A482XLZ4_LAOST</name>
<dbReference type="Proteomes" id="UP000291343">
    <property type="component" value="Unassembled WGS sequence"/>
</dbReference>
<protein>
    <submittedName>
        <fullName evidence="2">Uncharacterized protein</fullName>
    </submittedName>
</protein>
<evidence type="ECO:0000313" key="3">
    <source>
        <dbReference type="Proteomes" id="UP000291343"/>
    </source>
</evidence>
<dbReference type="InParanoid" id="A0A482XLZ4"/>
<proteinExistence type="predicted"/>
<feature type="region of interest" description="Disordered" evidence="1">
    <location>
        <begin position="137"/>
        <end position="186"/>
    </location>
</feature>
<dbReference type="EMBL" id="QKKF02005260">
    <property type="protein sequence ID" value="RZF46946.1"/>
    <property type="molecule type" value="Genomic_DNA"/>
</dbReference>
<accession>A0A482XLZ4</accession>
<reference evidence="2 3" key="1">
    <citation type="journal article" date="2017" name="Gigascience">
        <title>Genome sequence of the small brown planthopper, Laodelphax striatellus.</title>
        <authorList>
            <person name="Zhu J."/>
            <person name="Jiang F."/>
            <person name="Wang X."/>
            <person name="Yang P."/>
            <person name="Bao Y."/>
            <person name="Zhao W."/>
            <person name="Wang W."/>
            <person name="Lu H."/>
            <person name="Wang Q."/>
            <person name="Cui N."/>
            <person name="Li J."/>
            <person name="Chen X."/>
            <person name="Luo L."/>
            <person name="Yu J."/>
            <person name="Kang L."/>
            <person name="Cui F."/>
        </authorList>
    </citation>
    <scope>NUCLEOTIDE SEQUENCE [LARGE SCALE GENOMIC DNA]</scope>
    <source>
        <strain evidence="2">Lst14</strain>
    </source>
</reference>
<sequence>MPEDNVQDDNNKAGQRCVCLCVSVTLKVAARGAGVCDLRAAPRRALHALLLVSIPGQLTLACAQGRCARPWFAFTAYKVSSAFCGVAPAAQHASRLPLPQTDHLLLHAVNYNRLGCCSTQSILVKCGGEAGFGSQGWGEGRAPWSSDRRPPPAASQPQHQHGAGGPALSPSSLRQDGGAGAGNARL</sequence>
<gene>
    <name evidence="2" type="ORF">LSTR_LSTR012543</name>
</gene>
<keyword evidence="3" id="KW-1185">Reference proteome</keyword>